<reference evidence="2" key="1">
    <citation type="journal article" date="2015" name="Nature">
        <title>Complex archaea that bridge the gap between prokaryotes and eukaryotes.</title>
        <authorList>
            <person name="Spang A."/>
            <person name="Saw J.H."/>
            <person name="Jorgensen S.L."/>
            <person name="Zaremba-Niedzwiedzka K."/>
            <person name="Martijn J."/>
            <person name="Lind A.E."/>
            <person name="van Eijk R."/>
            <person name="Schleper C."/>
            <person name="Guy L."/>
            <person name="Ettema T.J."/>
        </authorList>
    </citation>
    <scope>NUCLEOTIDE SEQUENCE</scope>
</reference>
<accession>A0A0F9U041</accession>
<protein>
    <submittedName>
        <fullName evidence="2">Uncharacterized protein</fullName>
    </submittedName>
</protein>
<dbReference type="EMBL" id="LAZR01000165">
    <property type="protein sequence ID" value="KKN84914.1"/>
    <property type="molecule type" value="Genomic_DNA"/>
</dbReference>
<comment type="caution">
    <text evidence="2">The sequence shown here is derived from an EMBL/GenBank/DDBJ whole genome shotgun (WGS) entry which is preliminary data.</text>
</comment>
<keyword evidence="1" id="KW-0472">Membrane</keyword>
<dbReference type="AlphaFoldDB" id="A0A0F9U041"/>
<feature type="transmembrane region" description="Helical" evidence="1">
    <location>
        <begin position="59"/>
        <end position="76"/>
    </location>
</feature>
<feature type="transmembrane region" description="Helical" evidence="1">
    <location>
        <begin position="551"/>
        <end position="571"/>
    </location>
</feature>
<evidence type="ECO:0000313" key="2">
    <source>
        <dbReference type="EMBL" id="KKN84914.1"/>
    </source>
</evidence>
<keyword evidence="1" id="KW-1133">Transmembrane helix</keyword>
<evidence type="ECO:0000256" key="1">
    <source>
        <dbReference type="SAM" id="Phobius"/>
    </source>
</evidence>
<feature type="transmembrane region" description="Helical" evidence="1">
    <location>
        <begin position="6"/>
        <end position="24"/>
    </location>
</feature>
<name>A0A0F9U041_9ZZZZ</name>
<keyword evidence="1" id="KW-0812">Transmembrane</keyword>
<proteinExistence type="predicted"/>
<sequence>MTLHWPWMLLTLPIVAAVAIWALLRPDRPRVLVGSLSLWREALASLDAAGRRRARRVSLAWLCVLVGSVLAAAALARPAHHATRPLRHVSLIVTPSAELAGDGAAKLRGAVSAFLGRLGPDDRVQIVLPAALGGAGEWLTVARAREQISDLKPLPARWDELTVPKSSADAHLRVAFVPAGAMTDTLSADAIVEVPVSLPPVTIDRLAAAGSDGQLQVFTSLRNHTLSPQTVSLDLAVFIGGQLTTGGLWDVTVPPQATLDVVRTAGPGEWVAVMVAQRDWPSDLVRAYLVHRPVVRRAVAMVGRDDPMVRRFIRFDPLLHLVADVERADLVIAIGAEAPVGKPVMHLGPPAGTTEYRENVSLARASAAVDDDVMAGVDLADVAIRRLPLRPSGVGRAGKRLVTVDGQDVIVRSKPTLLSGPSDRTIDVAFDISPANTNWTLTESFAIFMTNAVRWLVPAGETDDHYGYLTSLEAGPRSNEAYRIAPSELLIDWADGFLSPGRFQVTEGESKRLMAVSLVGLRGGRPARPVAEQIVAVHLPAPAYADVGRELWPMAVIAAGLFWLAGWRLSVRRR</sequence>
<organism evidence="2">
    <name type="scientific">marine sediment metagenome</name>
    <dbReference type="NCBI Taxonomy" id="412755"/>
    <lineage>
        <taxon>unclassified sequences</taxon>
        <taxon>metagenomes</taxon>
        <taxon>ecological metagenomes</taxon>
    </lineage>
</organism>
<gene>
    <name evidence="2" type="ORF">LCGC14_0284390</name>
</gene>